<dbReference type="InterPro" id="IPR008984">
    <property type="entry name" value="SMAD_FHA_dom_sf"/>
</dbReference>
<evidence type="ECO:0000259" key="2">
    <source>
        <dbReference type="PROSITE" id="PS50006"/>
    </source>
</evidence>
<keyword evidence="4" id="KW-1185">Reference proteome</keyword>
<dbReference type="Gene3D" id="2.60.200.20">
    <property type="match status" value="1"/>
</dbReference>
<dbReference type="EMBL" id="CP036266">
    <property type="protein sequence ID" value="QDT18854.1"/>
    <property type="molecule type" value="Genomic_DNA"/>
</dbReference>
<feature type="domain" description="FHA" evidence="2">
    <location>
        <begin position="23"/>
        <end position="72"/>
    </location>
</feature>
<evidence type="ECO:0000313" key="4">
    <source>
        <dbReference type="Proteomes" id="UP000320421"/>
    </source>
</evidence>
<evidence type="ECO:0000313" key="3">
    <source>
        <dbReference type="EMBL" id="QDT18854.1"/>
    </source>
</evidence>
<dbReference type="PROSITE" id="PS50006">
    <property type="entry name" value="FHA_DOMAIN"/>
    <property type="match status" value="1"/>
</dbReference>
<dbReference type="RefSeq" id="WP_145180700.1">
    <property type="nucleotide sequence ID" value="NZ_CP036266.1"/>
</dbReference>
<dbReference type="SMART" id="SM00240">
    <property type="entry name" value="FHA"/>
    <property type="match status" value="1"/>
</dbReference>
<dbReference type="InterPro" id="IPR050923">
    <property type="entry name" value="Cell_Proc_Reg/RNA_Proc"/>
</dbReference>
<feature type="compositionally biased region" description="Polar residues" evidence="1">
    <location>
        <begin position="137"/>
        <end position="148"/>
    </location>
</feature>
<name>A0A517PHK2_9PLAN</name>
<dbReference type="PANTHER" id="PTHR23308">
    <property type="entry name" value="NUCLEAR INHIBITOR OF PROTEIN PHOSPHATASE-1"/>
    <property type="match status" value="1"/>
</dbReference>
<dbReference type="AlphaFoldDB" id="A0A517PHK2"/>
<protein>
    <submittedName>
        <fullName evidence="3">Oxoglutarate dehydrogenase inhibitor</fullName>
    </submittedName>
</protein>
<accession>A0A517PHK2</accession>
<dbReference type="InterPro" id="IPR000253">
    <property type="entry name" value="FHA_dom"/>
</dbReference>
<organism evidence="3 4">
    <name type="scientific">Gimesia chilikensis</name>
    <dbReference type="NCBI Taxonomy" id="2605989"/>
    <lineage>
        <taxon>Bacteria</taxon>
        <taxon>Pseudomonadati</taxon>
        <taxon>Planctomycetota</taxon>
        <taxon>Planctomycetia</taxon>
        <taxon>Planctomycetales</taxon>
        <taxon>Planctomycetaceae</taxon>
        <taxon>Gimesia</taxon>
    </lineage>
</organism>
<dbReference type="OrthoDB" id="249606at2"/>
<dbReference type="Pfam" id="PF00498">
    <property type="entry name" value="FHA"/>
    <property type="match status" value="1"/>
</dbReference>
<gene>
    <name evidence="3" type="primary">odhI</name>
    <name evidence="3" type="ORF">HG66A1_06160</name>
</gene>
<reference evidence="3 4" key="1">
    <citation type="submission" date="2019-02" db="EMBL/GenBank/DDBJ databases">
        <title>Deep-cultivation of Planctomycetes and their phenomic and genomic characterization uncovers novel biology.</title>
        <authorList>
            <person name="Wiegand S."/>
            <person name="Jogler M."/>
            <person name="Boedeker C."/>
            <person name="Pinto D."/>
            <person name="Vollmers J."/>
            <person name="Rivas-Marin E."/>
            <person name="Kohn T."/>
            <person name="Peeters S.H."/>
            <person name="Heuer A."/>
            <person name="Rast P."/>
            <person name="Oberbeckmann S."/>
            <person name="Bunk B."/>
            <person name="Jeske O."/>
            <person name="Meyerdierks A."/>
            <person name="Storesund J.E."/>
            <person name="Kallscheuer N."/>
            <person name="Luecker S."/>
            <person name="Lage O.M."/>
            <person name="Pohl T."/>
            <person name="Merkel B.J."/>
            <person name="Hornburger P."/>
            <person name="Mueller R.-W."/>
            <person name="Bruemmer F."/>
            <person name="Labrenz M."/>
            <person name="Spormann A.M."/>
            <person name="Op den Camp H."/>
            <person name="Overmann J."/>
            <person name="Amann R."/>
            <person name="Jetten M.S.M."/>
            <person name="Mascher T."/>
            <person name="Medema M.H."/>
            <person name="Devos D.P."/>
            <person name="Kaster A.-K."/>
            <person name="Ovreas L."/>
            <person name="Rohde M."/>
            <person name="Galperin M.Y."/>
            <person name="Jogler C."/>
        </authorList>
    </citation>
    <scope>NUCLEOTIDE SEQUENCE [LARGE SCALE GENOMIC DNA]</scope>
    <source>
        <strain evidence="3 4">HG66A1</strain>
    </source>
</reference>
<proteinExistence type="predicted"/>
<feature type="region of interest" description="Disordered" evidence="1">
    <location>
        <begin position="122"/>
        <end position="160"/>
    </location>
</feature>
<dbReference type="Proteomes" id="UP000320421">
    <property type="component" value="Chromosome"/>
</dbReference>
<dbReference type="CDD" id="cd00060">
    <property type="entry name" value="FHA"/>
    <property type="match status" value="1"/>
</dbReference>
<evidence type="ECO:0000256" key="1">
    <source>
        <dbReference type="SAM" id="MobiDB-lite"/>
    </source>
</evidence>
<sequence length="187" mass="20853">MPKFIIKTGKYQGKTLKLPPREVTLGRDPECEIRIPDPDVSRKHCQFSIREGTLYVVDLKSRNGTYVNDRVIQTETPLQPGDQLRVGPMLLELAGVRKAIPKPANLNPDQAAPLSDDDISTWLSEETPEGEPGESIGDTTIISASQLPQPEAPVPKSKKEFHSIAEEAAEIIRQHWAKVARQKQEKQ</sequence>
<dbReference type="SUPFAM" id="SSF49879">
    <property type="entry name" value="SMAD/FHA domain"/>
    <property type="match status" value="1"/>
</dbReference>